<reference evidence="3 4" key="1">
    <citation type="submission" date="2022-10" db="EMBL/GenBank/DDBJ databases">
        <title>Erythrobacter sp. sf7 Genome sequencing.</title>
        <authorList>
            <person name="Park S."/>
        </authorList>
    </citation>
    <scope>NUCLEOTIDE SEQUENCE [LARGE SCALE GENOMIC DNA]</scope>
    <source>
        <strain evidence="4">sf7</strain>
    </source>
</reference>
<dbReference type="EMBL" id="JAQQXQ010000002">
    <property type="protein sequence ID" value="MDC8753610.1"/>
    <property type="molecule type" value="Genomic_DNA"/>
</dbReference>
<name>A0ABT5JN35_9SPHN</name>
<organism evidence="3 4">
    <name type="scientific">Erythrobacter fulvus</name>
    <dbReference type="NCBI Taxonomy" id="2987523"/>
    <lineage>
        <taxon>Bacteria</taxon>
        <taxon>Pseudomonadati</taxon>
        <taxon>Pseudomonadota</taxon>
        <taxon>Alphaproteobacteria</taxon>
        <taxon>Sphingomonadales</taxon>
        <taxon>Erythrobacteraceae</taxon>
        <taxon>Erythrobacter/Porphyrobacter group</taxon>
        <taxon>Erythrobacter</taxon>
    </lineage>
</organism>
<dbReference type="PANTHER" id="PTHR34136:SF1">
    <property type="entry name" value="UDP-N-ACETYL-D-MANNOSAMINURONIC ACID TRANSFERASE"/>
    <property type="match status" value="1"/>
</dbReference>
<accession>A0ABT5JN35</accession>
<keyword evidence="1" id="KW-0328">Glycosyltransferase</keyword>
<keyword evidence="4" id="KW-1185">Reference proteome</keyword>
<gene>
    <name evidence="3" type="ORF">OIK40_03025</name>
</gene>
<sequence length="252" mass="28582">MLTKRATTEFLGVEFANLTYEEVALELDRLSRSESFSYVVTPNVDHVVMLHEHKDEDIRKRFSDAYNDAAFRLCDSRILQLLAKFRGTELEVVTGSDLTAILFEKGHLNGKKVAIIGGDDAMLPELRVRFPQINLVQHIPPMGVLRRPDAAREIEAFLASASSDYALLVFGAPQSEIIANQCLNAGRARGVGLCVGASIEFVLGRKARAPTWVRKFRLEWAFRMVIEPRRLWRRYLITGPRIFRLTLLEARP</sequence>
<protein>
    <submittedName>
        <fullName evidence="3">WecB/TagA/CpsF family glycosyltransferase</fullName>
    </submittedName>
</protein>
<evidence type="ECO:0000256" key="1">
    <source>
        <dbReference type="ARBA" id="ARBA00022676"/>
    </source>
</evidence>
<evidence type="ECO:0000313" key="4">
    <source>
        <dbReference type="Proteomes" id="UP001216558"/>
    </source>
</evidence>
<proteinExistence type="predicted"/>
<dbReference type="Pfam" id="PF03808">
    <property type="entry name" value="Glyco_tran_WecG"/>
    <property type="match status" value="1"/>
</dbReference>
<comment type="caution">
    <text evidence="3">The sequence shown here is derived from an EMBL/GenBank/DDBJ whole genome shotgun (WGS) entry which is preliminary data.</text>
</comment>
<dbReference type="InterPro" id="IPR004629">
    <property type="entry name" value="WecG_TagA_CpsF"/>
</dbReference>
<evidence type="ECO:0000256" key="2">
    <source>
        <dbReference type="ARBA" id="ARBA00022679"/>
    </source>
</evidence>
<keyword evidence="2" id="KW-0808">Transferase</keyword>
<dbReference type="PANTHER" id="PTHR34136">
    <property type="match status" value="1"/>
</dbReference>
<dbReference type="Proteomes" id="UP001216558">
    <property type="component" value="Unassembled WGS sequence"/>
</dbReference>
<dbReference type="CDD" id="cd06533">
    <property type="entry name" value="Glyco_transf_WecG_TagA"/>
    <property type="match status" value="1"/>
</dbReference>
<dbReference type="RefSeq" id="WP_273676106.1">
    <property type="nucleotide sequence ID" value="NZ_JAQQXQ010000002.1"/>
</dbReference>
<evidence type="ECO:0000313" key="3">
    <source>
        <dbReference type="EMBL" id="MDC8753610.1"/>
    </source>
</evidence>